<dbReference type="InterPro" id="IPR007621">
    <property type="entry name" value="TPM_dom"/>
</dbReference>
<protein>
    <recommendedName>
        <fullName evidence="4">TPM domain-containing protein</fullName>
    </recommendedName>
</protein>
<reference evidence="5 6" key="1">
    <citation type="submission" date="2016-10" db="EMBL/GenBank/DDBJ databases">
        <title>Evaluation of Human, Animal and Environmental Mycobacterium chelonae Isolates by Core Genome Phylogenomic Analysis, Targeted Gene Comparison, and Anti-microbial Susceptibility Patterns: A Tale of Mistaken Identities.</title>
        <authorList>
            <person name="Fogelson S.B."/>
            <person name="Camus A.C."/>
            <person name="Lorenz W."/>
            <person name="Vasireddy R."/>
            <person name="Vasireddy S."/>
            <person name="Smith T."/>
            <person name="Brown-Elliott B.A."/>
            <person name="Wallace R.J.Jr."/>
            <person name="Hasan N.A."/>
            <person name="Reischl U."/>
            <person name="Sanchez S."/>
        </authorList>
    </citation>
    <scope>NUCLEOTIDE SEQUENCE [LARGE SCALE GENOMIC DNA]</scope>
    <source>
        <strain evidence="5 6">8528</strain>
    </source>
</reference>
<evidence type="ECO:0000256" key="2">
    <source>
        <dbReference type="SAM" id="MobiDB-lite"/>
    </source>
</evidence>
<gene>
    <name evidence="5" type="ORF">BKG73_16105</name>
</gene>
<keyword evidence="3" id="KW-0812">Transmembrane</keyword>
<accession>A0ABX3BXV3</accession>
<keyword evidence="6" id="KW-1185">Reference proteome</keyword>
<dbReference type="RefSeq" id="WP_070911101.1">
    <property type="nucleotide sequence ID" value="NZ_MLIC01000003.1"/>
</dbReference>
<dbReference type="Pfam" id="PF04536">
    <property type="entry name" value="TPM_phosphatase"/>
    <property type="match status" value="1"/>
</dbReference>
<evidence type="ECO:0000256" key="3">
    <source>
        <dbReference type="SAM" id="Phobius"/>
    </source>
</evidence>
<feature type="coiled-coil region" evidence="1">
    <location>
        <begin position="497"/>
        <end position="528"/>
    </location>
</feature>
<organism evidence="5 6">
    <name type="scientific">Mycobacteroides saopaulense</name>
    <dbReference type="NCBI Taxonomy" id="1578165"/>
    <lineage>
        <taxon>Bacteria</taxon>
        <taxon>Bacillati</taxon>
        <taxon>Actinomycetota</taxon>
        <taxon>Actinomycetes</taxon>
        <taxon>Mycobacteriales</taxon>
        <taxon>Mycobacteriaceae</taxon>
        <taxon>Mycobacteroides</taxon>
    </lineage>
</organism>
<dbReference type="Gene3D" id="3.10.310.50">
    <property type="match status" value="1"/>
</dbReference>
<proteinExistence type="predicted"/>
<feature type="region of interest" description="Disordered" evidence="2">
    <location>
        <begin position="651"/>
        <end position="677"/>
    </location>
</feature>
<keyword evidence="3" id="KW-1133">Transmembrane helix</keyword>
<evidence type="ECO:0000256" key="1">
    <source>
        <dbReference type="SAM" id="Coils"/>
    </source>
</evidence>
<evidence type="ECO:0000313" key="5">
    <source>
        <dbReference type="EMBL" id="OHU08574.1"/>
    </source>
</evidence>
<keyword evidence="1" id="KW-0175">Coiled coil</keyword>
<evidence type="ECO:0000259" key="4">
    <source>
        <dbReference type="Pfam" id="PF04536"/>
    </source>
</evidence>
<feature type="compositionally biased region" description="Low complexity" evidence="2">
    <location>
        <begin position="651"/>
        <end position="669"/>
    </location>
</feature>
<evidence type="ECO:0000313" key="6">
    <source>
        <dbReference type="Proteomes" id="UP000179621"/>
    </source>
</evidence>
<feature type="domain" description="TPM" evidence="4">
    <location>
        <begin position="43"/>
        <end position="159"/>
    </location>
</feature>
<sequence length="677" mass="71511">MRLLRALGGLLGVLIAVLTVFAPTLLLAPAASADPPFRVPSYVTDRAGALKNPSRVRAAIDQLYETQHVRLWVVFVKDFGNTGAAAWAEQTMKASNFGDRDALLAVATEDRAYSFQLPSNIQNVTDSEVDDLRSNTIEPALRKEDWDGAAIKTANGLEDAIASTFAVPWKPILGALAFGGIIVGAFVLYSWFRNRARRRSEVEAAKGIDPSDAQALAAQSVDALDELSKSIVVNVDNAVRTSEAELALAVEEFGTEQTTPFRQAVESAKATLAQSFSVRKQLDDAIPETPMEQRRLLIEVITSATRADRTLDEQSTAFDGLRNLVINAPDRLNALTQQVVAITARVPESEKILAQLRTEFDGAALAPIADNITEANERVRFADSRITHGRELAARPMEGQQMSLVDAVRGAESALNQATALLDAVDNAANNIRHATDALPAAIADTKSGIAHAEELQKQAAVPYAKELAQAHDAAVSAVADAERVGATDPLTAFGHLSKADAELDKLLAAVQQEQAAAERRARALAQAIGNARQKVTSVSQYIGLHRGAIGAGARGDIAEAERSIAAAEASRESNPSNAILWANRAAELAARAESGAMQEVRAAQSYYSNGYGNYGGYSVAGDVAGNVAGAVIGGILRGMLSGGSSHHSSWSGSGSSSYGGSSRSSGISYRGGSGRF</sequence>
<name>A0ABX3BXV3_9MYCO</name>
<dbReference type="Proteomes" id="UP000179621">
    <property type="component" value="Unassembled WGS sequence"/>
</dbReference>
<keyword evidence="3" id="KW-0472">Membrane</keyword>
<feature type="transmembrane region" description="Helical" evidence="3">
    <location>
        <begin position="172"/>
        <end position="192"/>
    </location>
</feature>
<dbReference type="EMBL" id="MLIH01000027">
    <property type="protein sequence ID" value="OHU08574.1"/>
    <property type="molecule type" value="Genomic_DNA"/>
</dbReference>
<comment type="caution">
    <text evidence="5">The sequence shown here is derived from an EMBL/GenBank/DDBJ whole genome shotgun (WGS) entry which is preliminary data.</text>
</comment>